<keyword evidence="4 7" id="KW-0686">Riboflavin biosynthesis</keyword>
<dbReference type="CDD" id="cd09209">
    <property type="entry name" value="Lumazine_synthase-I"/>
    <property type="match status" value="1"/>
</dbReference>
<dbReference type="SUPFAM" id="SSF52121">
    <property type="entry name" value="Lumazine synthase"/>
    <property type="match status" value="1"/>
</dbReference>
<dbReference type="PANTHER" id="PTHR21058">
    <property type="entry name" value="6,7-DIMETHYL-8-RIBITYLLUMAZINE SYNTHASE DMRL SYNTHASE LUMAZINE SYNTHASE"/>
    <property type="match status" value="1"/>
</dbReference>
<name>A0A858RNY6_9BACT</name>
<dbReference type="EMBL" id="CP051774">
    <property type="protein sequence ID" value="QJE98049.1"/>
    <property type="molecule type" value="Genomic_DNA"/>
</dbReference>
<dbReference type="GO" id="GO:0000906">
    <property type="term" value="F:6,7-dimethyl-8-ribityllumazine synthase activity"/>
    <property type="evidence" value="ECO:0007669"/>
    <property type="project" value="UniProtKB-UniRule"/>
</dbReference>
<keyword evidence="5 7" id="KW-0808">Transferase</keyword>
<feature type="binding site" evidence="7">
    <location>
        <position position="25"/>
    </location>
    <ligand>
        <name>5-amino-6-(D-ribitylamino)uracil</name>
        <dbReference type="ChEBI" id="CHEBI:15934"/>
    </ligand>
</feature>
<evidence type="ECO:0000256" key="1">
    <source>
        <dbReference type="ARBA" id="ARBA00004917"/>
    </source>
</evidence>
<feature type="binding site" evidence="7">
    <location>
        <begin position="89"/>
        <end position="90"/>
    </location>
    <ligand>
        <name>(2S)-2-hydroxy-3-oxobutyl phosphate</name>
        <dbReference type="ChEBI" id="CHEBI:58830"/>
    </ligand>
</feature>
<feature type="binding site" evidence="7">
    <location>
        <position position="117"/>
    </location>
    <ligand>
        <name>5-amino-6-(D-ribitylamino)uracil</name>
        <dbReference type="ChEBI" id="CHEBI:15934"/>
    </ligand>
</feature>
<evidence type="ECO:0000256" key="5">
    <source>
        <dbReference type="ARBA" id="ARBA00022679"/>
    </source>
</evidence>
<dbReference type="Proteomes" id="UP000501812">
    <property type="component" value="Chromosome"/>
</dbReference>
<comment type="function">
    <text evidence="7">Catalyzes the formation of 6,7-dimethyl-8-ribityllumazine by condensation of 5-amino-6-(D-ribitylamino)uracil with 3,4-dihydroxy-2-butanone 4-phosphate. This is the penultimate step in the biosynthesis of riboflavin.</text>
</comment>
<feature type="active site" description="Proton donor" evidence="7">
    <location>
        <position position="92"/>
    </location>
</feature>
<dbReference type="NCBIfam" id="TIGR00114">
    <property type="entry name" value="lumazine-synth"/>
    <property type="match status" value="1"/>
</dbReference>
<dbReference type="InterPro" id="IPR034964">
    <property type="entry name" value="LS"/>
</dbReference>
<dbReference type="AlphaFoldDB" id="A0A858RNY6"/>
<comment type="similarity">
    <text evidence="2 7">Belongs to the DMRL synthase family.</text>
</comment>
<feature type="binding site" evidence="7">
    <location>
        <position position="131"/>
    </location>
    <ligand>
        <name>(2S)-2-hydroxy-3-oxobutyl phosphate</name>
        <dbReference type="ChEBI" id="CHEBI:58830"/>
    </ligand>
</feature>
<protein>
    <recommendedName>
        <fullName evidence="3 7">6,7-dimethyl-8-ribityllumazine synthase</fullName>
        <shortName evidence="7">DMRL synthase</shortName>
        <shortName evidence="7">LS</shortName>
        <shortName evidence="7">Lumazine synthase</shortName>
        <ecNumber evidence="3 7">2.5.1.78</ecNumber>
    </recommendedName>
</protein>
<comment type="catalytic activity">
    <reaction evidence="6 7">
        <text>(2S)-2-hydroxy-3-oxobutyl phosphate + 5-amino-6-(D-ribitylamino)uracil = 6,7-dimethyl-8-(1-D-ribityl)lumazine + phosphate + 2 H2O + H(+)</text>
        <dbReference type="Rhea" id="RHEA:26152"/>
        <dbReference type="ChEBI" id="CHEBI:15377"/>
        <dbReference type="ChEBI" id="CHEBI:15378"/>
        <dbReference type="ChEBI" id="CHEBI:15934"/>
        <dbReference type="ChEBI" id="CHEBI:43474"/>
        <dbReference type="ChEBI" id="CHEBI:58201"/>
        <dbReference type="ChEBI" id="CHEBI:58830"/>
        <dbReference type="EC" id="2.5.1.78"/>
    </reaction>
</comment>
<dbReference type="Pfam" id="PF00885">
    <property type="entry name" value="DMRL_synthase"/>
    <property type="match status" value="1"/>
</dbReference>
<evidence type="ECO:0000256" key="7">
    <source>
        <dbReference type="HAMAP-Rule" id="MF_00178"/>
    </source>
</evidence>
<evidence type="ECO:0000256" key="4">
    <source>
        <dbReference type="ARBA" id="ARBA00022619"/>
    </source>
</evidence>
<dbReference type="InterPro" id="IPR002180">
    <property type="entry name" value="LS/RS"/>
</dbReference>
<feature type="binding site" evidence="7">
    <location>
        <begin position="84"/>
        <end position="86"/>
    </location>
    <ligand>
        <name>5-amino-6-(D-ribitylamino)uracil</name>
        <dbReference type="ChEBI" id="CHEBI:15934"/>
    </ligand>
</feature>
<sequence length="169" mass="18304">MSSALPPKPRIIGPRMRVCIVAGKYNEQFADALVENTVAELSELMPQTRVDIIRVPGAFEIPVTVANVLDRGESPPACVIALGVILKGATSHADLIANSVTLSLQELAIKHKVPVIHEVLLVEDEKQAYARCIGSNLNRGREAARVAASMVDIFSEIERSMPRVISRNA</sequence>
<dbReference type="KEGG" id="luo:HHL09_20425"/>
<evidence type="ECO:0000256" key="6">
    <source>
        <dbReference type="ARBA" id="ARBA00048785"/>
    </source>
</evidence>
<gene>
    <name evidence="7 8" type="primary">ribH</name>
    <name evidence="8" type="ORF">HHL09_20425</name>
</gene>
<keyword evidence="9" id="KW-1185">Reference proteome</keyword>
<organism evidence="8 9">
    <name type="scientific">Luteolibacter luteus</name>
    <dbReference type="NCBI Taxonomy" id="2728835"/>
    <lineage>
        <taxon>Bacteria</taxon>
        <taxon>Pseudomonadati</taxon>
        <taxon>Verrucomicrobiota</taxon>
        <taxon>Verrucomicrobiia</taxon>
        <taxon>Verrucomicrobiales</taxon>
        <taxon>Verrucomicrobiaceae</taxon>
        <taxon>Luteolibacter</taxon>
    </lineage>
</organism>
<dbReference type="GO" id="GO:0009231">
    <property type="term" value="P:riboflavin biosynthetic process"/>
    <property type="evidence" value="ECO:0007669"/>
    <property type="project" value="UniProtKB-UniRule"/>
</dbReference>
<comment type="pathway">
    <text evidence="1 7">Cofactor biosynthesis; riboflavin biosynthesis; riboflavin from 2-hydroxy-3-oxobutyl phosphate and 5-amino-6-(D-ribitylamino)uracil: step 1/2.</text>
</comment>
<evidence type="ECO:0000256" key="3">
    <source>
        <dbReference type="ARBA" id="ARBA00012664"/>
    </source>
</evidence>
<evidence type="ECO:0000313" key="8">
    <source>
        <dbReference type="EMBL" id="QJE98049.1"/>
    </source>
</evidence>
<reference evidence="8 9" key="1">
    <citation type="submission" date="2020-04" db="EMBL/GenBank/DDBJ databases">
        <title>Luteolibacter sp. G-1-1-1 isolated from soil.</title>
        <authorList>
            <person name="Dahal R.H."/>
        </authorList>
    </citation>
    <scope>NUCLEOTIDE SEQUENCE [LARGE SCALE GENOMIC DNA]</scope>
    <source>
        <strain evidence="8 9">G-1-1-1</strain>
    </source>
</reference>
<proteinExistence type="inferred from homology"/>
<evidence type="ECO:0000256" key="2">
    <source>
        <dbReference type="ARBA" id="ARBA00007424"/>
    </source>
</evidence>
<dbReference type="EC" id="2.5.1.78" evidence="3 7"/>
<dbReference type="HAMAP" id="MF_00178">
    <property type="entry name" value="Lumazine_synth"/>
    <property type="match status" value="1"/>
</dbReference>
<dbReference type="UniPathway" id="UPA00275">
    <property type="reaction ID" value="UER00404"/>
</dbReference>
<dbReference type="GO" id="GO:0009349">
    <property type="term" value="C:riboflavin synthase complex"/>
    <property type="evidence" value="ECO:0007669"/>
    <property type="project" value="UniProtKB-UniRule"/>
</dbReference>
<accession>A0A858RNY6</accession>
<dbReference type="PANTHER" id="PTHR21058:SF0">
    <property type="entry name" value="6,7-DIMETHYL-8-RIBITYLLUMAZINE SYNTHASE"/>
    <property type="match status" value="1"/>
</dbReference>
<feature type="binding site" evidence="7">
    <location>
        <begin position="58"/>
        <end position="60"/>
    </location>
    <ligand>
        <name>5-amino-6-(D-ribitylamino)uracil</name>
        <dbReference type="ChEBI" id="CHEBI:15934"/>
    </ligand>
</feature>
<dbReference type="InterPro" id="IPR036467">
    <property type="entry name" value="LS/RS_sf"/>
</dbReference>
<evidence type="ECO:0000313" key="9">
    <source>
        <dbReference type="Proteomes" id="UP000501812"/>
    </source>
</evidence>
<dbReference type="Gene3D" id="3.40.50.960">
    <property type="entry name" value="Lumazine/riboflavin synthase"/>
    <property type="match status" value="1"/>
</dbReference>
<dbReference type="GO" id="GO:0005829">
    <property type="term" value="C:cytosol"/>
    <property type="evidence" value="ECO:0007669"/>
    <property type="project" value="TreeGrafter"/>
</dbReference>